<evidence type="ECO:0000313" key="3">
    <source>
        <dbReference type="Proteomes" id="UP000256429"/>
    </source>
</evidence>
<protein>
    <submittedName>
        <fullName evidence="2">Uncharacterized protein</fullName>
    </submittedName>
</protein>
<dbReference type="Proteomes" id="UP000256429">
    <property type="component" value="Unassembled WGS sequence"/>
</dbReference>
<sequence>MIFNYLPLFNWNWGIIGAIFMFLVFLGLVIALMLFMRGGKKQSE</sequence>
<proteinExistence type="predicted"/>
<dbReference type="EMBL" id="QTTQ01000010">
    <property type="protein sequence ID" value="REE81664.1"/>
    <property type="molecule type" value="Genomic_DNA"/>
</dbReference>
<dbReference type="AlphaFoldDB" id="A0A3D9RVT6"/>
<dbReference type="RefSeq" id="WP_262510548.1">
    <property type="nucleotide sequence ID" value="NZ_QTTQ01000010.1"/>
</dbReference>
<feature type="transmembrane region" description="Helical" evidence="1">
    <location>
        <begin position="12"/>
        <end position="35"/>
    </location>
</feature>
<keyword evidence="3" id="KW-1185">Reference proteome</keyword>
<organism evidence="2 3">
    <name type="scientific">Lutibacter oceani</name>
    <dbReference type="NCBI Taxonomy" id="1853311"/>
    <lineage>
        <taxon>Bacteria</taxon>
        <taxon>Pseudomonadati</taxon>
        <taxon>Bacteroidota</taxon>
        <taxon>Flavobacteriia</taxon>
        <taxon>Flavobacteriales</taxon>
        <taxon>Flavobacteriaceae</taxon>
        <taxon>Lutibacter</taxon>
    </lineage>
</organism>
<keyword evidence="1" id="KW-0472">Membrane</keyword>
<keyword evidence="1" id="KW-1133">Transmembrane helix</keyword>
<comment type="caution">
    <text evidence="2">The sequence shown here is derived from an EMBL/GenBank/DDBJ whole genome shotgun (WGS) entry which is preliminary data.</text>
</comment>
<name>A0A3D9RVT6_9FLAO</name>
<evidence type="ECO:0000313" key="2">
    <source>
        <dbReference type="EMBL" id="REE81664.1"/>
    </source>
</evidence>
<gene>
    <name evidence="2" type="ORF">BX611_1199</name>
</gene>
<accession>A0A3D9RVT6</accession>
<reference evidence="2 3" key="1">
    <citation type="submission" date="2018-08" db="EMBL/GenBank/DDBJ databases">
        <title>Genomic Encyclopedia of Type Strains, Phase III (KMG-III): the genomes of soil and plant-associated and newly described type strains.</title>
        <authorList>
            <person name="Whitman W."/>
        </authorList>
    </citation>
    <scope>NUCLEOTIDE SEQUENCE [LARGE SCALE GENOMIC DNA]</scope>
    <source>
        <strain evidence="2 3">325-5</strain>
    </source>
</reference>
<keyword evidence="1" id="KW-0812">Transmembrane</keyword>
<evidence type="ECO:0000256" key="1">
    <source>
        <dbReference type="SAM" id="Phobius"/>
    </source>
</evidence>